<dbReference type="AlphaFoldDB" id="A0AAV2NSJ2"/>
<gene>
    <name evidence="2" type="ORF">LPLAT_LOCUS9182</name>
</gene>
<evidence type="ECO:0000313" key="2">
    <source>
        <dbReference type="EMBL" id="CAL1683469.1"/>
    </source>
</evidence>
<organism evidence="2 3">
    <name type="scientific">Lasius platythorax</name>
    <dbReference type="NCBI Taxonomy" id="488582"/>
    <lineage>
        <taxon>Eukaryota</taxon>
        <taxon>Metazoa</taxon>
        <taxon>Ecdysozoa</taxon>
        <taxon>Arthropoda</taxon>
        <taxon>Hexapoda</taxon>
        <taxon>Insecta</taxon>
        <taxon>Pterygota</taxon>
        <taxon>Neoptera</taxon>
        <taxon>Endopterygota</taxon>
        <taxon>Hymenoptera</taxon>
        <taxon>Apocrita</taxon>
        <taxon>Aculeata</taxon>
        <taxon>Formicoidea</taxon>
        <taxon>Formicidae</taxon>
        <taxon>Formicinae</taxon>
        <taxon>Lasius</taxon>
        <taxon>Lasius</taxon>
    </lineage>
</organism>
<reference evidence="2" key="1">
    <citation type="submission" date="2024-04" db="EMBL/GenBank/DDBJ databases">
        <authorList>
            <consortium name="Molecular Ecology Group"/>
        </authorList>
    </citation>
    <scope>NUCLEOTIDE SEQUENCE</scope>
</reference>
<evidence type="ECO:0000313" key="3">
    <source>
        <dbReference type="Proteomes" id="UP001497644"/>
    </source>
</evidence>
<evidence type="ECO:0000256" key="1">
    <source>
        <dbReference type="SAM" id="SignalP"/>
    </source>
</evidence>
<dbReference type="Proteomes" id="UP001497644">
    <property type="component" value="Chromosome 4"/>
</dbReference>
<sequence>MGHRATIFTILSDFLANTVFLATYPFANDIRCIQADDKMLACHFGQDGWHSMAGTVIYGMPRERKERYASYGRSSVK</sequence>
<proteinExistence type="predicted"/>
<feature type="chain" id="PRO_5043943161" evidence="1">
    <location>
        <begin position="22"/>
        <end position="77"/>
    </location>
</feature>
<keyword evidence="1" id="KW-0732">Signal</keyword>
<keyword evidence="3" id="KW-1185">Reference proteome</keyword>
<feature type="signal peptide" evidence="1">
    <location>
        <begin position="1"/>
        <end position="21"/>
    </location>
</feature>
<accession>A0AAV2NSJ2</accession>
<name>A0AAV2NSJ2_9HYME</name>
<dbReference type="EMBL" id="OZ034827">
    <property type="protein sequence ID" value="CAL1683469.1"/>
    <property type="molecule type" value="Genomic_DNA"/>
</dbReference>
<protein>
    <submittedName>
        <fullName evidence="2">Uncharacterized protein</fullName>
    </submittedName>
</protein>